<dbReference type="GO" id="GO:0035539">
    <property type="term" value="F:8-oxo-7,8-dihydrodeoxyguanosine triphosphate pyrophosphatase activity"/>
    <property type="evidence" value="ECO:0007669"/>
    <property type="project" value="UniProtKB-EC"/>
</dbReference>
<evidence type="ECO:0000256" key="11">
    <source>
        <dbReference type="ARBA" id="ARBA00036904"/>
    </source>
</evidence>
<dbReference type="SUPFAM" id="SSF55811">
    <property type="entry name" value="Nudix"/>
    <property type="match status" value="1"/>
</dbReference>
<evidence type="ECO:0000256" key="1">
    <source>
        <dbReference type="ARBA" id="ARBA00001946"/>
    </source>
</evidence>
<gene>
    <name evidence="19" type="ORF">C8N47_11827</name>
</gene>
<reference evidence="19 20" key="1">
    <citation type="submission" date="2018-04" db="EMBL/GenBank/DDBJ databases">
        <title>Genomic Encyclopedia of Archaeal and Bacterial Type Strains, Phase II (KMG-II): from individual species to whole genera.</title>
        <authorList>
            <person name="Goeker M."/>
        </authorList>
    </citation>
    <scope>NUCLEOTIDE SEQUENCE [LARGE SCALE GENOMIC DNA]</scope>
    <source>
        <strain evidence="19 20">DSM 28823</strain>
    </source>
</reference>
<dbReference type="Gene3D" id="3.90.79.10">
    <property type="entry name" value="Nucleoside Triphosphate Pyrophosphohydrolase"/>
    <property type="match status" value="1"/>
</dbReference>
<comment type="similarity">
    <text evidence="2 17">Belongs to the Nudix hydrolase family.</text>
</comment>
<dbReference type="PANTHER" id="PTHR47707">
    <property type="entry name" value="8-OXO-DGTP DIPHOSPHATASE"/>
    <property type="match status" value="1"/>
</dbReference>
<comment type="caution">
    <text evidence="19">The sequence shown here is derived from an EMBL/GenBank/DDBJ whole genome shotgun (WGS) entry which is preliminary data.</text>
</comment>
<protein>
    <recommendedName>
        <fullName evidence="13">8-oxo-dGTP diphosphatase</fullName>
        <ecNumber evidence="12">3.6.1.55</ecNumber>
    </recommendedName>
    <alternativeName>
        <fullName evidence="16">7,8-dihydro-8-oxoguanine-triphosphatase</fullName>
    </alternativeName>
    <alternativeName>
        <fullName evidence="15">Mutator protein MutT</fullName>
    </alternativeName>
    <alternativeName>
        <fullName evidence="14">dGTP pyrophosphohydrolase</fullName>
    </alternativeName>
</protein>
<dbReference type="GO" id="GO:0008413">
    <property type="term" value="F:8-oxo-7,8-dihydroguanosine triphosphate pyrophosphatase activity"/>
    <property type="evidence" value="ECO:0007669"/>
    <property type="project" value="TreeGrafter"/>
</dbReference>
<keyword evidence="4" id="KW-0235">DNA replication</keyword>
<dbReference type="InterPro" id="IPR020084">
    <property type="entry name" value="NUDIX_hydrolase_CS"/>
</dbReference>
<evidence type="ECO:0000256" key="16">
    <source>
        <dbReference type="ARBA" id="ARBA00042798"/>
    </source>
</evidence>
<keyword evidence="6" id="KW-0227">DNA damage</keyword>
<comment type="catalytic activity">
    <reaction evidence="10">
        <text>8-oxo-dGTP + H2O = 8-oxo-dGMP + diphosphate + H(+)</text>
        <dbReference type="Rhea" id="RHEA:31575"/>
        <dbReference type="ChEBI" id="CHEBI:15377"/>
        <dbReference type="ChEBI" id="CHEBI:15378"/>
        <dbReference type="ChEBI" id="CHEBI:33019"/>
        <dbReference type="ChEBI" id="CHEBI:63224"/>
        <dbReference type="ChEBI" id="CHEBI:77896"/>
        <dbReference type="EC" id="3.6.1.55"/>
    </reaction>
</comment>
<evidence type="ECO:0000259" key="18">
    <source>
        <dbReference type="PROSITE" id="PS51462"/>
    </source>
</evidence>
<dbReference type="InterPro" id="IPR015797">
    <property type="entry name" value="NUDIX_hydrolase-like_dom_sf"/>
</dbReference>
<evidence type="ECO:0000256" key="15">
    <source>
        <dbReference type="ARBA" id="ARBA00041979"/>
    </source>
</evidence>
<dbReference type="RefSeq" id="WP_170111410.1">
    <property type="nucleotide sequence ID" value="NZ_OY782574.1"/>
</dbReference>
<dbReference type="Pfam" id="PF00293">
    <property type="entry name" value="NUDIX"/>
    <property type="match status" value="1"/>
</dbReference>
<evidence type="ECO:0000256" key="8">
    <source>
        <dbReference type="ARBA" id="ARBA00022842"/>
    </source>
</evidence>
<dbReference type="AlphaFoldDB" id="A0A2T5BYR6"/>
<dbReference type="Proteomes" id="UP000243525">
    <property type="component" value="Unassembled WGS sequence"/>
</dbReference>
<dbReference type="InterPro" id="IPR000086">
    <property type="entry name" value="NUDIX_hydrolase_dom"/>
</dbReference>
<evidence type="ECO:0000256" key="6">
    <source>
        <dbReference type="ARBA" id="ARBA00022763"/>
    </source>
</evidence>
<evidence type="ECO:0000256" key="17">
    <source>
        <dbReference type="RuleBase" id="RU003476"/>
    </source>
</evidence>
<dbReference type="PROSITE" id="PS00893">
    <property type="entry name" value="NUDIX_BOX"/>
    <property type="match status" value="1"/>
</dbReference>
<evidence type="ECO:0000256" key="5">
    <source>
        <dbReference type="ARBA" id="ARBA00022723"/>
    </source>
</evidence>
<evidence type="ECO:0000256" key="9">
    <source>
        <dbReference type="ARBA" id="ARBA00023204"/>
    </source>
</evidence>
<keyword evidence="9" id="KW-0234">DNA repair</keyword>
<dbReference type="GO" id="GO:0044716">
    <property type="term" value="F:8-oxo-GDP phosphatase activity"/>
    <property type="evidence" value="ECO:0007669"/>
    <property type="project" value="TreeGrafter"/>
</dbReference>
<dbReference type="InterPro" id="IPR020476">
    <property type="entry name" value="Nudix_hydrolase"/>
</dbReference>
<dbReference type="GO" id="GO:0044715">
    <property type="term" value="F:8-oxo-dGDP phosphatase activity"/>
    <property type="evidence" value="ECO:0007669"/>
    <property type="project" value="TreeGrafter"/>
</dbReference>
<sequence length="147" mass="16931">MIEVCCALIFHQGRLLAVQRHADTDHPNQWEFPGGKIEVGETAVECIGREIQEELGIVVRPEAFLYPLVHDYGSKQVKLYPFVCQRGMQELCLTEHQRYIWLNASELGQPDWQEADRLLIALTRLEQLHWFGQDDEDGGKKQCPAQD</sequence>
<evidence type="ECO:0000256" key="3">
    <source>
        <dbReference type="ARBA" id="ARBA00022457"/>
    </source>
</evidence>
<evidence type="ECO:0000256" key="2">
    <source>
        <dbReference type="ARBA" id="ARBA00005582"/>
    </source>
</evidence>
<keyword evidence="7 17" id="KW-0378">Hydrolase</keyword>
<keyword evidence="20" id="KW-1185">Reference proteome</keyword>
<organism evidence="19 20">
    <name type="scientific">Mangrovibacterium marinum</name>
    <dbReference type="NCBI Taxonomy" id="1639118"/>
    <lineage>
        <taxon>Bacteria</taxon>
        <taxon>Pseudomonadati</taxon>
        <taxon>Bacteroidota</taxon>
        <taxon>Bacteroidia</taxon>
        <taxon>Marinilabiliales</taxon>
        <taxon>Prolixibacteraceae</taxon>
        <taxon>Mangrovibacterium</taxon>
    </lineage>
</organism>
<proteinExistence type="inferred from homology"/>
<dbReference type="GO" id="GO:0006281">
    <property type="term" value="P:DNA repair"/>
    <property type="evidence" value="ECO:0007669"/>
    <property type="project" value="UniProtKB-KW"/>
</dbReference>
<evidence type="ECO:0000256" key="13">
    <source>
        <dbReference type="ARBA" id="ARBA00040794"/>
    </source>
</evidence>
<keyword evidence="8" id="KW-0460">Magnesium</keyword>
<name>A0A2T5BYR6_9BACT</name>
<evidence type="ECO:0000256" key="14">
    <source>
        <dbReference type="ARBA" id="ARBA00041592"/>
    </source>
</evidence>
<dbReference type="EMBL" id="QAAD01000018">
    <property type="protein sequence ID" value="PTN07374.1"/>
    <property type="molecule type" value="Genomic_DNA"/>
</dbReference>
<feature type="domain" description="Nudix hydrolase" evidence="18">
    <location>
        <begin position="1"/>
        <end position="124"/>
    </location>
</feature>
<evidence type="ECO:0000256" key="4">
    <source>
        <dbReference type="ARBA" id="ARBA00022705"/>
    </source>
</evidence>
<comment type="cofactor">
    <cofactor evidence="1">
        <name>Mg(2+)</name>
        <dbReference type="ChEBI" id="CHEBI:18420"/>
    </cofactor>
</comment>
<dbReference type="InterPro" id="IPR047127">
    <property type="entry name" value="MutT-like"/>
</dbReference>
<dbReference type="GO" id="GO:0046872">
    <property type="term" value="F:metal ion binding"/>
    <property type="evidence" value="ECO:0007669"/>
    <property type="project" value="UniProtKB-KW"/>
</dbReference>
<keyword evidence="5" id="KW-0479">Metal-binding</keyword>
<dbReference type="EC" id="3.6.1.55" evidence="12"/>
<keyword evidence="3" id="KW-0515">Mutator protein</keyword>
<dbReference type="GO" id="GO:0006260">
    <property type="term" value="P:DNA replication"/>
    <property type="evidence" value="ECO:0007669"/>
    <property type="project" value="UniProtKB-KW"/>
</dbReference>
<evidence type="ECO:0000256" key="10">
    <source>
        <dbReference type="ARBA" id="ARBA00035861"/>
    </source>
</evidence>
<accession>A0A2T5BYR6</accession>
<evidence type="ECO:0000256" key="7">
    <source>
        <dbReference type="ARBA" id="ARBA00022801"/>
    </source>
</evidence>
<evidence type="ECO:0000313" key="19">
    <source>
        <dbReference type="EMBL" id="PTN07374.1"/>
    </source>
</evidence>
<dbReference type="PRINTS" id="PR00502">
    <property type="entry name" value="NUDIXFAMILY"/>
</dbReference>
<dbReference type="PROSITE" id="PS51462">
    <property type="entry name" value="NUDIX"/>
    <property type="match status" value="1"/>
</dbReference>
<evidence type="ECO:0000256" key="12">
    <source>
        <dbReference type="ARBA" id="ARBA00038905"/>
    </source>
</evidence>
<dbReference type="PANTHER" id="PTHR47707:SF1">
    <property type="entry name" value="NUDIX HYDROLASE FAMILY PROTEIN"/>
    <property type="match status" value="1"/>
</dbReference>
<comment type="catalytic activity">
    <reaction evidence="11">
        <text>8-oxo-GTP + H2O = 8-oxo-GMP + diphosphate + H(+)</text>
        <dbReference type="Rhea" id="RHEA:67616"/>
        <dbReference type="ChEBI" id="CHEBI:15377"/>
        <dbReference type="ChEBI" id="CHEBI:15378"/>
        <dbReference type="ChEBI" id="CHEBI:33019"/>
        <dbReference type="ChEBI" id="CHEBI:143553"/>
        <dbReference type="ChEBI" id="CHEBI:145694"/>
    </reaction>
</comment>
<evidence type="ECO:0000313" key="20">
    <source>
        <dbReference type="Proteomes" id="UP000243525"/>
    </source>
</evidence>
<dbReference type="CDD" id="cd03425">
    <property type="entry name" value="NUDIX_MutT_NudA_like"/>
    <property type="match status" value="1"/>
</dbReference>